<evidence type="ECO:0000256" key="1">
    <source>
        <dbReference type="ARBA" id="ARBA00004275"/>
    </source>
</evidence>
<dbReference type="Proteomes" id="UP000885748">
    <property type="component" value="Unassembled WGS sequence"/>
</dbReference>
<dbReference type="PROSITE" id="PS00061">
    <property type="entry name" value="ADH_SHORT"/>
    <property type="match status" value="1"/>
</dbReference>
<accession>A0A831R4S8</accession>
<evidence type="ECO:0000256" key="4">
    <source>
        <dbReference type="ARBA" id="ARBA00023002"/>
    </source>
</evidence>
<reference evidence="6" key="1">
    <citation type="journal article" date="2020" name="mSystems">
        <title>Genome- and Community-Level Interaction Insights into Carbon Utilization and Element Cycling Functions of Hydrothermarchaeota in Hydrothermal Sediment.</title>
        <authorList>
            <person name="Zhou Z."/>
            <person name="Liu Y."/>
            <person name="Xu W."/>
            <person name="Pan J."/>
            <person name="Luo Z.H."/>
            <person name="Li M."/>
        </authorList>
    </citation>
    <scope>NUCLEOTIDE SEQUENCE [LARGE SCALE GENOMIC DNA]</scope>
    <source>
        <strain evidence="6">HyVt-357</strain>
    </source>
</reference>
<evidence type="ECO:0000313" key="6">
    <source>
        <dbReference type="EMBL" id="HEA53943.1"/>
    </source>
</evidence>
<dbReference type="GO" id="GO:0016491">
    <property type="term" value="F:oxidoreductase activity"/>
    <property type="evidence" value="ECO:0007669"/>
    <property type="project" value="UniProtKB-KW"/>
</dbReference>
<organism evidence="6">
    <name type="scientific">Marinobacter antarcticus</name>
    <dbReference type="NCBI Taxonomy" id="564117"/>
    <lineage>
        <taxon>Bacteria</taxon>
        <taxon>Pseudomonadati</taxon>
        <taxon>Pseudomonadota</taxon>
        <taxon>Gammaproteobacteria</taxon>
        <taxon>Pseudomonadales</taxon>
        <taxon>Marinobacteraceae</taxon>
        <taxon>Marinobacter</taxon>
    </lineage>
</organism>
<comment type="caution">
    <text evidence="6">The sequence shown here is derived from an EMBL/GenBank/DDBJ whole genome shotgun (WGS) entry which is preliminary data.</text>
</comment>
<dbReference type="InterPro" id="IPR002347">
    <property type="entry name" value="SDR_fam"/>
</dbReference>
<dbReference type="InterPro" id="IPR020904">
    <property type="entry name" value="Sc_DH/Rdtase_CS"/>
</dbReference>
<dbReference type="RefSeq" id="WP_304104891.1">
    <property type="nucleotide sequence ID" value="NZ_DRGY01000138.1"/>
</dbReference>
<dbReference type="AlphaFoldDB" id="A0A831R4S8"/>
<dbReference type="FunFam" id="3.40.50.720:FF:000301">
    <property type="entry name" value="Hydroxysteroid dehydrogenase like 2"/>
    <property type="match status" value="1"/>
</dbReference>
<keyword evidence="5" id="KW-0576">Peroxisome</keyword>
<gene>
    <name evidence="6" type="ORF">ENI00_16925</name>
</gene>
<proteinExistence type="inferred from homology"/>
<dbReference type="InterPro" id="IPR051935">
    <property type="entry name" value="HSDL2"/>
</dbReference>
<keyword evidence="3" id="KW-0521">NADP</keyword>
<dbReference type="EMBL" id="DRGY01000138">
    <property type="protein sequence ID" value="HEA53943.1"/>
    <property type="molecule type" value="Genomic_DNA"/>
</dbReference>
<dbReference type="Pfam" id="PF00106">
    <property type="entry name" value="adh_short"/>
    <property type="match status" value="1"/>
</dbReference>
<comment type="subcellular location">
    <subcellularLocation>
        <location evidence="1">Peroxisome</location>
    </subcellularLocation>
</comment>
<sequence>MNTLKNQTIFITGASRGIGRQIAIACARQGANVVIAAKSDTPHPKLPGTIHTVAEEVRAAGGQALPLVLDVRDEKQIKQRIDEAAEHFGGLDALINNAGAIRLTGVENLKISRFDLMHQVNARAVLACSQAALPWLKKTGRGHILSMSPPLNLDPKWFAQFGPYTSTKYAMTMISIGMAQEFRRYGIAVNTLWPKTLIATAAIQYEVGGEQLMAQGRTPEIMADATVSILNRSLDEMTGQNLIDEDVLRQDGVTDFERYRYIAGDKPLLPDLYLDQP</sequence>
<evidence type="ECO:0000256" key="2">
    <source>
        <dbReference type="ARBA" id="ARBA00006484"/>
    </source>
</evidence>
<evidence type="ECO:0000256" key="5">
    <source>
        <dbReference type="ARBA" id="ARBA00023140"/>
    </source>
</evidence>
<dbReference type="NCBIfam" id="NF006133">
    <property type="entry name" value="PRK08278.1"/>
    <property type="match status" value="1"/>
</dbReference>
<dbReference type="SUPFAM" id="SSF51735">
    <property type="entry name" value="NAD(P)-binding Rossmann-fold domains"/>
    <property type="match status" value="1"/>
</dbReference>
<dbReference type="PANTHER" id="PTHR42808">
    <property type="entry name" value="HYDROXYSTEROID DEHYDROGENASE-LIKE PROTEIN 2"/>
    <property type="match status" value="1"/>
</dbReference>
<dbReference type="PRINTS" id="PR00081">
    <property type="entry name" value="GDHRDH"/>
</dbReference>
<protein>
    <submittedName>
        <fullName evidence="6">NAD(P)-dependent oxidoreductase</fullName>
    </submittedName>
</protein>
<dbReference type="InterPro" id="IPR036291">
    <property type="entry name" value="NAD(P)-bd_dom_sf"/>
</dbReference>
<name>A0A831R4S8_9GAMM</name>
<evidence type="ECO:0000256" key="3">
    <source>
        <dbReference type="ARBA" id="ARBA00022857"/>
    </source>
</evidence>
<comment type="similarity">
    <text evidence="2">Belongs to the short-chain dehydrogenases/reductases (SDR) family.</text>
</comment>
<keyword evidence="4" id="KW-0560">Oxidoreductase</keyword>
<dbReference type="Gene3D" id="3.40.50.720">
    <property type="entry name" value="NAD(P)-binding Rossmann-like Domain"/>
    <property type="match status" value="1"/>
</dbReference>
<dbReference type="PANTHER" id="PTHR42808:SF3">
    <property type="entry name" value="HYDROXYSTEROID DEHYDROGENASE-LIKE PROTEIN 2"/>
    <property type="match status" value="1"/>
</dbReference>